<reference evidence="3" key="1">
    <citation type="submission" date="2014-09" db="EMBL/GenBank/DDBJ databases">
        <authorList>
            <person name="Sharma Rahul"/>
            <person name="Thines Marco"/>
        </authorList>
    </citation>
    <scope>NUCLEOTIDE SEQUENCE [LARGE SCALE GENOMIC DNA]</scope>
</reference>
<dbReference type="OrthoDB" id="160116at2759"/>
<feature type="compositionally biased region" description="Basic and acidic residues" evidence="1">
    <location>
        <begin position="209"/>
        <end position="228"/>
    </location>
</feature>
<protein>
    <submittedName>
        <fullName evidence="2">Uncharacterized protein</fullName>
    </submittedName>
</protein>
<name>A0A0P1AHI3_PLAHL</name>
<organism evidence="2 3">
    <name type="scientific">Plasmopara halstedii</name>
    <name type="common">Downy mildew of sunflower</name>
    <dbReference type="NCBI Taxonomy" id="4781"/>
    <lineage>
        <taxon>Eukaryota</taxon>
        <taxon>Sar</taxon>
        <taxon>Stramenopiles</taxon>
        <taxon>Oomycota</taxon>
        <taxon>Peronosporomycetes</taxon>
        <taxon>Peronosporales</taxon>
        <taxon>Peronosporaceae</taxon>
        <taxon>Plasmopara</taxon>
    </lineage>
</organism>
<feature type="region of interest" description="Disordered" evidence="1">
    <location>
        <begin position="110"/>
        <end position="129"/>
    </location>
</feature>
<sequence>MDEEEKLEPMPPPPAPKAHPIALLPSTQPQKPHNVVFDDNEHLIPQSPPIPHTHPLVALRDESARNVKLQREEGDNMTRQSKSRHHTIITGKRLDPTLLNRDRIKALTEQHEEECEPSANPLAHETEHSSQAIALQFQQELETMETMPIPISLEREERNLAATEASDRRRELAQAAEKVEIERKEGSGSALMRASERKVKKQLNAKWVQSREDPANRPKGPLERPEEQELRETLFRTTARDLLRPGILFDESDAIKNSTFRQLNKIQLPVVTHGIVGLEGSYFEIA</sequence>
<dbReference type="GeneID" id="36405544"/>
<dbReference type="AlphaFoldDB" id="A0A0P1AHI3"/>
<keyword evidence="3" id="KW-1185">Reference proteome</keyword>
<dbReference type="EMBL" id="CCYD01000472">
    <property type="protein sequence ID" value="CEG40280.1"/>
    <property type="molecule type" value="Genomic_DNA"/>
</dbReference>
<proteinExistence type="predicted"/>
<evidence type="ECO:0000313" key="3">
    <source>
        <dbReference type="Proteomes" id="UP000054928"/>
    </source>
</evidence>
<feature type="region of interest" description="Disordered" evidence="1">
    <location>
        <begin position="1"/>
        <end position="35"/>
    </location>
</feature>
<accession>A0A0P1AHI3</accession>
<dbReference type="RefSeq" id="XP_024576649.1">
    <property type="nucleotide sequence ID" value="XM_024725921.1"/>
</dbReference>
<evidence type="ECO:0000256" key="1">
    <source>
        <dbReference type="SAM" id="MobiDB-lite"/>
    </source>
</evidence>
<dbReference type="OMA" id="HEEECEP"/>
<feature type="region of interest" description="Disordered" evidence="1">
    <location>
        <begin position="202"/>
        <end position="228"/>
    </location>
</feature>
<dbReference type="Proteomes" id="UP000054928">
    <property type="component" value="Unassembled WGS sequence"/>
</dbReference>
<evidence type="ECO:0000313" key="2">
    <source>
        <dbReference type="EMBL" id="CEG40280.1"/>
    </source>
</evidence>